<dbReference type="Gene3D" id="3.40.50.12580">
    <property type="match status" value="1"/>
</dbReference>
<reference evidence="3" key="1">
    <citation type="journal article" date="2019" name="Int. J. Syst. Evol. Microbiol.">
        <title>The Global Catalogue of Microorganisms (GCM) 10K type strain sequencing project: providing services to taxonomists for standard genome sequencing and annotation.</title>
        <authorList>
            <consortium name="The Broad Institute Genomics Platform"/>
            <consortium name="The Broad Institute Genome Sequencing Center for Infectious Disease"/>
            <person name="Wu L."/>
            <person name="Ma J."/>
        </authorList>
    </citation>
    <scope>NUCLEOTIDE SEQUENCE [LARGE SCALE GENOMIC DNA]</scope>
    <source>
        <strain evidence="3">XZYJ18</strain>
    </source>
</reference>
<dbReference type="Proteomes" id="UP001595923">
    <property type="component" value="Unassembled WGS sequence"/>
</dbReference>
<dbReference type="SUPFAM" id="SSF53756">
    <property type="entry name" value="UDP-Glycosyltransferase/glycogen phosphorylase"/>
    <property type="match status" value="1"/>
</dbReference>
<dbReference type="EMBL" id="JBHSFQ010000005">
    <property type="protein sequence ID" value="MFC4561785.1"/>
    <property type="molecule type" value="Genomic_DNA"/>
</dbReference>
<name>A0ABV9DSW0_9ACTN</name>
<evidence type="ECO:0000313" key="2">
    <source>
        <dbReference type="EMBL" id="MFC4561785.1"/>
    </source>
</evidence>
<evidence type="ECO:0000256" key="1">
    <source>
        <dbReference type="SAM" id="MobiDB-lite"/>
    </source>
</evidence>
<feature type="region of interest" description="Disordered" evidence="1">
    <location>
        <begin position="396"/>
        <end position="415"/>
    </location>
</feature>
<protein>
    <submittedName>
        <fullName evidence="2">Uncharacterized protein</fullName>
    </submittedName>
</protein>
<evidence type="ECO:0000313" key="3">
    <source>
        <dbReference type="Proteomes" id="UP001595923"/>
    </source>
</evidence>
<dbReference type="InterPro" id="IPR043148">
    <property type="entry name" value="TagF_C"/>
</dbReference>
<proteinExistence type="predicted"/>
<dbReference type="RefSeq" id="WP_378572400.1">
    <property type="nucleotide sequence ID" value="NZ_JBHSFQ010000005.1"/>
</dbReference>
<gene>
    <name evidence="2" type="ORF">ACFO4E_07940</name>
</gene>
<keyword evidence="3" id="KW-1185">Reference proteome</keyword>
<accession>A0ABV9DSW0</accession>
<sequence>MPGTDWISGPFGLGGSARSTWSPQRTALIVVHHLTAANRLVGDVVPLLEGDPRVQLFWTTPPGGAFSHSGVEFLRGHDGVVLPWQQAVSHRFELAVAASLGGGLENVHAPVLVLGHGSGPGKLLFRREGDGPAAPRDVAGAHSGLIAYGRVVPSLLGVAHHRMRDVLARTVPPAAEVAEVVGEPAFDRLTAGADRRAAFRRALGVGDAQKLVVVSSTWQRNSLLGTRPDLPARLIGELPPAGFRVVVIPHPGTWVWHGRRQVRAWLGAQGGDPEPGVLPPEDGWQAALVAADLVIGDHGSVTYYAAALGRPVLMGAFPKGDVDPASHNALLGLTAPRLDRGVPLRPQVEEAIGAHVPERTEWYRSQLTSAPGASATLLRSAMYRLMGLAEPATPARTPPIALPRLLPSLSGEGAA</sequence>
<organism evidence="2 3">
    <name type="scientific">Nocardiopsis mangrovi</name>
    <dbReference type="NCBI Taxonomy" id="1179818"/>
    <lineage>
        <taxon>Bacteria</taxon>
        <taxon>Bacillati</taxon>
        <taxon>Actinomycetota</taxon>
        <taxon>Actinomycetes</taxon>
        <taxon>Streptosporangiales</taxon>
        <taxon>Nocardiopsidaceae</taxon>
        <taxon>Nocardiopsis</taxon>
    </lineage>
</organism>
<comment type="caution">
    <text evidence="2">The sequence shown here is derived from an EMBL/GenBank/DDBJ whole genome shotgun (WGS) entry which is preliminary data.</text>
</comment>